<evidence type="ECO:0000256" key="3">
    <source>
        <dbReference type="ARBA" id="ARBA00022679"/>
    </source>
</evidence>
<dbReference type="CDD" id="cd14014">
    <property type="entry name" value="STKc_PknB_like"/>
    <property type="match status" value="1"/>
</dbReference>
<feature type="binding site" evidence="7">
    <location>
        <position position="50"/>
    </location>
    <ligand>
        <name>ATP</name>
        <dbReference type="ChEBI" id="CHEBI:30616"/>
    </ligand>
</feature>
<dbReference type="EC" id="2.7.11.1" evidence="1"/>
<dbReference type="GO" id="GO:0005524">
    <property type="term" value="F:ATP binding"/>
    <property type="evidence" value="ECO:0007669"/>
    <property type="project" value="UniProtKB-UniRule"/>
</dbReference>
<gene>
    <name evidence="10" type="ORF">EV385_4517</name>
</gene>
<dbReference type="Proteomes" id="UP000292564">
    <property type="component" value="Unassembled WGS sequence"/>
</dbReference>
<dbReference type="Gene3D" id="3.30.200.20">
    <property type="entry name" value="Phosphorylase Kinase, domain 1"/>
    <property type="match status" value="1"/>
</dbReference>
<sequence>MIRSPGSDQESEGSQVLGGRYRMLRRIGSGGMGVVWLARDEVLHRDVAIKELHYRGGISDRGHADGYRRGLREARAAAALNHPNIVGVYDVLEHDDRPWIVMEFVSGRSLKDIVAQDGPMPAEQAAALGRQLLSALHAAHAAGITHRDVKPANVLVDDGGVVRLTDFGLATMPDAETITETGAVLGTPGYLAPEQVNGGTPGPPADVFGAGATLYHAIEGVGPFHRAGLLPMLAAYARHDLRPARNAGALEPALQRLLTADPADRPTAGQAYELLDDPALRRPRRSRRLIFTDGAAWRQAARTFQVAAAMFLLALGLYRAAAPHVEALTLNPAIRAEGLELVDVFDIVRALSWALVFWAVLTRHRRTTAGLAVLAATLEVVRVAAWYPQSPVHFLNSCWWMTVAVMVAATSLWLVRGDRLTRPGSLRWFGAALAVAALAGFCDIWQDRDPGRWVVVGGDGGPFVYLGVPLYLLGAGLAGWGAWRLGGPVRRRLVAVAAPVWGVAAVVNYGFTGFLASSPRFSPPVMLEPAQWALLAVTPLLAFVVSAFAVNRWERPRS</sequence>
<keyword evidence="6 7" id="KW-0067">ATP-binding</keyword>
<feature type="transmembrane region" description="Helical" evidence="8">
    <location>
        <begin position="531"/>
        <end position="550"/>
    </location>
</feature>
<evidence type="ECO:0000256" key="4">
    <source>
        <dbReference type="ARBA" id="ARBA00022741"/>
    </source>
</evidence>
<dbReference type="Gene3D" id="1.10.510.10">
    <property type="entry name" value="Transferase(Phosphotransferase) domain 1"/>
    <property type="match status" value="1"/>
</dbReference>
<dbReference type="PROSITE" id="PS00108">
    <property type="entry name" value="PROTEIN_KINASE_ST"/>
    <property type="match status" value="1"/>
</dbReference>
<proteinExistence type="predicted"/>
<evidence type="ECO:0000313" key="10">
    <source>
        <dbReference type="EMBL" id="RZU52643.1"/>
    </source>
</evidence>
<dbReference type="InterPro" id="IPR011009">
    <property type="entry name" value="Kinase-like_dom_sf"/>
</dbReference>
<keyword evidence="4 7" id="KW-0547">Nucleotide-binding</keyword>
<keyword evidence="3" id="KW-0808">Transferase</keyword>
<dbReference type="PANTHER" id="PTHR43289">
    <property type="entry name" value="MITOGEN-ACTIVATED PROTEIN KINASE KINASE KINASE 20-RELATED"/>
    <property type="match status" value="1"/>
</dbReference>
<feature type="transmembrane region" description="Helical" evidence="8">
    <location>
        <begin position="368"/>
        <end position="387"/>
    </location>
</feature>
<dbReference type="RefSeq" id="WP_242625333.1">
    <property type="nucleotide sequence ID" value="NZ_SHKY01000001.1"/>
</dbReference>
<feature type="transmembrane region" description="Helical" evidence="8">
    <location>
        <begin position="493"/>
        <end position="511"/>
    </location>
</feature>
<comment type="caution">
    <text evidence="10">The sequence shown here is derived from an EMBL/GenBank/DDBJ whole genome shotgun (WGS) entry which is preliminary data.</text>
</comment>
<feature type="transmembrane region" description="Helical" evidence="8">
    <location>
        <begin position="466"/>
        <end position="486"/>
    </location>
</feature>
<dbReference type="PROSITE" id="PS00107">
    <property type="entry name" value="PROTEIN_KINASE_ATP"/>
    <property type="match status" value="1"/>
</dbReference>
<evidence type="ECO:0000256" key="7">
    <source>
        <dbReference type="PROSITE-ProRule" id="PRU10141"/>
    </source>
</evidence>
<dbReference type="InterPro" id="IPR008271">
    <property type="entry name" value="Ser/Thr_kinase_AS"/>
</dbReference>
<dbReference type="GO" id="GO:0004674">
    <property type="term" value="F:protein serine/threonine kinase activity"/>
    <property type="evidence" value="ECO:0007669"/>
    <property type="project" value="UniProtKB-KW"/>
</dbReference>
<evidence type="ECO:0000256" key="2">
    <source>
        <dbReference type="ARBA" id="ARBA00022527"/>
    </source>
</evidence>
<keyword evidence="8" id="KW-0472">Membrane</keyword>
<dbReference type="InterPro" id="IPR000719">
    <property type="entry name" value="Prot_kinase_dom"/>
</dbReference>
<evidence type="ECO:0000256" key="1">
    <source>
        <dbReference type="ARBA" id="ARBA00012513"/>
    </source>
</evidence>
<organism evidence="10 11">
    <name type="scientific">Krasilnikovia cinnamomea</name>
    <dbReference type="NCBI Taxonomy" id="349313"/>
    <lineage>
        <taxon>Bacteria</taxon>
        <taxon>Bacillati</taxon>
        <taxon>Actinomycetota</taxon>
        <taxon>Actinomycetes</taxon>
        <taxon>Micromonosporales</taxon>
        <taxon>Micromonosporaceae</taxon>
        <taxon>Krasilnikovia</taxon>
    </lineage>
</organism>
<feature type="transmembrane region" description="Helical" evidence="8">
    <location>
        <begin position="399"/>
        <end position="416"/>
    </location>
</feature>
<dbReference type="EMBL" id="SHKY01000001">
    <property type="protein sequence ID" value="RZU52643.1"/>
    <property type="molecule type" value="Genomic_DNA"/>
</dbReference>
<dbReference type="PANTHER" id="PTHR43289:SF6">
    <property type="entry name" value="SERINE_THREONINE-PROTEIN KINASE NEKL-3"/>
    <property type="match status" value="1"/>
</dbReference>
<evidence type="ECO:0000259" key="9">
    <source>
        <dbReference type="PROSITE" id="PS50011"/>
    </source>
</evidence>
<feature type="transmembrane region" description="Helical" evidence="8">
    <location>
        <begin position="428"/>
        <end position="446"/>
    </location>
</feature>
<name>A0A4Q7ZQ27_9ACTN</name>
<accession>A0A4Q7ZQ27</accession>
<reference evidence="10 11" key="1">
    <citation type="submission" date="2019-02" db="EMBL/GenBank/DDBJ databases">
        <title>Sequencing the genomes of 1000 actinobacteria strains.</title>
        <authorList>
            <person name="Klenk H.-P."/>
        </authorList>
    </citation>
    <scope>NUCLEOTIDE SEQUENCE [LARGE SCALE GENOMIC DNA]</scope>
    <source>
        <strain evidence="10 11">DSM 45162</strain>
    </source>
</reference>
<evidence type="ECO:0000256" key="8">
    <source>
        <dbReference type="SAM" id="Phobius"/>
    </source>
</evidence>
<evidence type="ECO:0000256" key="6">
    <source>
        <dbReference type="ARBA" id="ARBA00022840"/>
    </source>
</evidence>
<dbReference type="Pfam" id="PF00069">
    <property type="entry name" value="Pkinase"/>
    <property type="match status" value="1"/>
</dbReference>
<evidence type="ECO:0000313" key="11">
    <source>
        <dbReference type="Proteomes" id="UP000292564"/>
    </source>
</evidence>
<keyword evidence="8" id="KW-1133">Transmembrane helix</keyword>
<dbReference type="SMART" id="SM00220">
    <property type="entry name" value="S_TKc"/>
    <property type="match status" value="1"/>
</dbReference>
<keyword evidence="2 10" id="KW-0723">Serine/threonine-protein kinase</keyword>
<protein>
    <recommendedName>
        <fullName evidence="1">non-specific serine/threonine protein kinase</fullName>
        <ecNumber evidence="1">2.7.11.1</ecNumber>
    </recommendedName>
</protein>
<keyword evidence="11" id="KW-1185">Reference proteome</keyword>
<dbReference type="SUPFAM" id="SSF56112">
    <property type="entry name" value="Protein kinase-like (PK-like)"/>
    <property type="match status" value="1"/>
</dbReference>
<keyword evidence="8" id="KW-0812">Transmembrane</keyword>
<feature type="domain" description="Protein kinase" evidence="9">
    <location>
        <begin position="21"/>
        <end position="280"/>
    </location>
</feature>
<dbReference type="InterPro" id="IPR017441">
    <property type="entry name" value="Protein_kinase_ATP_BS"/>
</dbReference>
<dbReference type="PROSITE" id="PS50011">
    <property type="entry name" value="PROTEIN_KINASE_DOM"/>
    <property type="match status" value="1"/>
</dbReference>
<feature type="transmembrane region" description="Helical" evidence="8">
    <location>
        <begin position="341"/>
        <end position="361"/>
    </location>
</feature>
<dbReference type="AlphaFoldDB" id="A0A4Q7ZQ27"/>
<keyword evidence="5 10" id="KW-0418">Kinase</keyword>
<evidence type="ECO:0000256" key="5">
    <source>
        <dbReference type="ARBA" id="ARBA00022777"/>
    </source>
</evidence>